<comment type="catalytic activity">
    <reaction evidence="2">
        <text>2 GTP = 3',3'-c-di-GMP + 2 diphosphate</text>
        <dbReference type="Rhea" id="RHEA:24898"/>
        <dbReference type="ChEBI" id="CHEBI:33019"/>
        <dbReference type="ChEBI" id="CHEBI:37565"/>
        <dbReference type="ChEBI" id="CHEBI:58805"/>
        <dbReference type="EC" id="2.7.7.65"/>
    </reaction>
</comment>
<keyword evidence="3" id="KW-0732">Signal</keyword>
<dbReference type="InterPro" id="IPR043128">
    <property type="entry name" value="Rev_trsase/Diguanyl_cyclase"/>
</dbReference>
<dbReference type="Pfam" id="PF00497">
    <property type="entry name" value="SBP_bac_3"/>
    <property type="match status" value="2"/>
</dbReference>
<feature type="signal peptide" evidence="3">
    <location>
        <begin position="1"/>
        <end position="20"/>
    </location>
</feature>
<dbReference type="PANTHER" id="PTHR45138">
    <property type="entry name" value="REGULATORY COMPONENTS OF SENSORY TRANSDUCTION SYSTEM"/>
    <property type="match status" value="1"/>
</dbReference>
<dbReference type="PROSITE" id="PS50887">
    <property type="entry name" value="GGDEF"/>
    <property type="match status" value="1"/>
</dbReference>
<feature type="domain" description="GGDEF" evidence="4">
    <location>
        <begin position="832"/>
        <end position="967"/>
    </location>
</feature>
<evidence type="ECO:0000256" key="2">
    <source>
        <dbReference type="ARBA" id="ARBA00034247"/>
    </source>
</evidence>
<proteinExistence type="predicted"/>
<organism evidence="5 6">
    <name type="scientific">Acuticoccus mangrovi</name>
    <dbReference type="NCBI Taxonomy" id="2796142"/>
    <lineage>
        <taxon>Bacteria</taxon>
        <taxon>Pseudomonadati</taxon>
        <taxon>Pseudomonadota</taxon>
        <taxon>Alphaproteobacteria</taxon>
        <taxon>Hyphomicrobiales</taxon>
        <taxon>Amorphaceae</taxon>
        <taxon>Acuticoccus</taxon>
    </lineage>
</organism>
<dbReference type="CDD" id="cd01949">
    <property type="entry name" value="GGDEF"/>
    <property type="match status" value="1"/>
</dbReference>
<reference evidence="5" key="1">
    <citation type="submission" date="2020-12" db="EMBL/GenBank/DDBJ databases">
        <title>Bacterial taxonomy.</title>
        <authorList>
            <person name="Pan X."/>
        </authorList>
    </citation>
    <scope>NUCLEOTIDE SEQUENCE</scope>
    <source>
        <strain evidence="5">B2012</strain>
    </source>
</reference>
<dbReference type="CDD" id="cd01007">
    <property type="entry name" value="PBP2_BvgS_HisK_like"/>
    <property type="match status" value="2"/>
</dbReference>
<dbReference type="InterPro" id="IPR001638">
    <property type="entry name" value="Solute-binding_3/MltF_N"/>
</dbReference>
<dbReference type="SMART" id="SM00267">
    <property type="entry name" value="GGDEF"/>
    <property type="match status" value="1"/>
</dbReference>
<protein>
    <recommendedName>
        <fullName evidence="1">diguanylate cyclase</fullName>
        <ecNumber evidence="1">2.7.7.65</ecNumber>
    </recommendedName>
</protein>
<dbReference type="SUPFAM" id="SSF53850">
    <property type="entry name" value="Periplasmic binding protein-like II"/>
    <property type="match status" value="3"/>
</dbReference>
<name>A0A934MKI5_9HYPH</name>
<evidence type="ECO:0000256" key="3">
    <source>
        <dbReference type="SAM" id="SignalP"/>
    </source>
</evidence>
<dbReference type="Gene3D" id="3.30.70.270">
    <property type="match status" value="1"/>
</dbReference>
<dbReference type="Proteomes" id="UP000609531">
    <property type="component" value="Unassembled WGS sequence"/>
</dbReference>
<keyword evidence="6" id="KW-1185">Reference proteome</keyword>
<evidence type="ECO:0000256" key="1">
    <source>
        <dbReference type="ARBA" id="ARBA00012528"/>
    </source>
</evidence>
<dbReference type="EC" id="2.7.7.65" evidence="1"/>
<dbReference type="FunFam" id="3.30.70.270:FF:000001">
    <property type="entry name" value="Diguanylate cyclase domain protein"/>
    <property type="match status" value="1"/>
</dbReference>
<dbReference type="SUPFAM" id="SSF55073">
    <property type="entry name" value="Nucleotide cyclase"/>
    <property type="match status" value="1"/>
</dbReference>
<feature type="chain" id="PRO_5036930329" description="diguanylate cyclase" evidence="3">
    <location>
        <begin position="21"/>
        <end position="983"/>
    </location>
</feature>
<dbReference type="GO" id="GO:0052621">
    <property type="term" value="F:diguanylate cyclase activity"/>
    <property type="evidence" value="ECO:0007669"/>
    <property type="project" value="UniProtKB-EC"/>
</dbReference>
<dbReference type="SMART" id="SM00062">
    <property type="entry name" value="PBPb"/>
    <property type="match status" value="3"/>
</dbReference>
<evidence type="ECO:0000313" key="6">
    <source>
        <dbReference type="Proteomes" id="UP000609531"/>
    </source>
</evidence>
<dbReference type="RefSeq" id="WP_198881391.1">
    <property type="nucleotide sequence ID" value="NZ_JAEKJA010000005.1"/>
</dbReference>
<dbReference type="PANTHER" id="PTHR45138:SF9">
    <property type="entry name" value="DIGUANYLATE CYCLASE DGCM-RELATED"/>
    <property type="match status" value="1"/>
</dbReference>
<gene>
    <name evidence="5" type="ORF">JCR33_07380</name>
</gene>
<evidence type="ECO:0000259" key="4">
    <source>
        <dbReference type="PROSITE" id="PS50887"/>
    </source>
</evidence>
<dbReference type="AlphaFoldDB" id="A0A934MKI5"/>
<accession>A0A934MKI5</accession>
<evidence type="ECO:0000313" key="5">
    <source>
        <dbReference type="EMBL" id="MBJ3775499.1"/>
    </source>
</evidence>
<dbReference type="Pfam" id="PF00990">
    <property type="entry name" value="GGDEF"/>
    <property type="match status" value="1"/>
</dbReference>
<dbReference type="InterPro" id="IPR029787">
    <property type="entry name" value="Nucleotide_cyclase"/>
</dbReference>
<dbReference type="InterPro" id="IPR050469">
    <property type="entry name" value="Diguanylate_Cyclase"/>
</dbReference>
<sequence length="983" mass="108418">MQLLGLSLALFVALHAPARAAGPALSDQERAWIAAHPNVSVGVVADNEPYSFFRNGQMMGWTLDVLHRLEAVIGLSFSIRMGTWPEIYGNFRAGGLDVIADISRTEERLPFINYTDPYHLRRTVLFHNVDRPLESLDLDTLRNKRIGVIKDIYYGGALREAGLVTVAYDTYRDLMAALAFGWVDAALAAEMTGNFFARENGFSNVALAGTLPLTEVTLEDFRLGVLKADGNSDRAMLFSILEKAVATLPTEELAAITERWLSYRSGRSFSAGPLRLLPEEQDFVESAPPLKIGFISDYEPFSFLADGRGQGYAVDLAHEISARTGLVLMPVYDNWSNLLEAFHAGDIDIISNISYTDARAEYTLYSQEYHRIPNAVFVRSGFGPYRGLSSLAGKSVGIGRDIYYSDVLQARLDDVKTYATQEDILKALADGEVDAAVLALSNGNAIIRHLGLINIEIGGEFLMDGVEREDLRFGVSPRYPFVRSIIDRAMSAIPLSRWNELDTRWLGPTFSGAARQRVSLTTEEQDFLDSKGVLNVCVSPVTPPYTEVSDDGEFTGVAAEVMTILAERGGIDWQVVPVPVWGPTLAPPPDYECDVVPFAMERTTPNEHWTFTAPYLDLPMAVANRLYEPFVEGVGELADLRVGIVPERSPHDVLIRRYPEVRFVDVESEKVGLGLLRGGELDAMLGTLASLGQLIATSGANDVKVAGRIAEDWRASIATRADEPLLGAVFSRLVATLKDNEAQAILNREMLVRVERTVDYRLLLQLAAVAVLLLGTFFYWNRKLHRLNVALNTANEKLQEISNTDALTGLFNRRHFDDRAAAEFRICQRNGWLFAVAMIDVDRFKPINDKMGHLFGDLCLRHIADIAREYAKRSGDVVARYGGEEFVIYTLGGSGDDFVMRLERLRRELSERPVGTGAGRYTLTISIGCYAAVPLPGQTVSDFVRHADTRLYDAKKGGRNRVVATVERSAPAGLAGDGSPAPA</sequence>
<comment type="caution">
    <text evidence="5">The sequence shown here is derived from an EMBL/GenBank/DDBJ whole genome shotgun (WGS) entry which is preliminary data.</text>
</comment>
<dbReference type="Gene3D" id="3.40.190.10">
    <property type="entry name" value="Periplasmic binding protein-like II"/>
    <property type="match status" value="6"/>
</dbReference>
<dbReference type="EMBL" id="JAEKJA010000005">
    <property type="protein sequence ID" value="MBJ3775499.1"/>
    <property type="molecule type" value="Genomic_DNA"/>
</dbReference>
<dbReference type="NCBIfam" id="TIGR00254">
    <property type="entry name" value="GGDEF"/>
    <property type="match status" value="1"/>
</dbReference>
<dbReference type="InterPro" id="IPR000160">
    <property type="entry name" value="GGDEF_dom"/>
</dbReference>